<dbReference type="HAMAP" id="MF_01113">
    <property type="entry name" value="DNApol_IV"/>
    <property type="match status" value="1"/>
</dbReference>
<evidence type="ECO:0000256" key="15">
    <source>
        <dbReference type="ARBA" id="ARBA00025589"/>
    </source>
</evidence>
<dbReference type="FunFam" id="3.30.1490.100:FF:000004">
    <property type="entry name" value="DNA polymerase IV"/>
    <property type="match status" value="1"/>
</dbReference>
<evidence type="ECO:0000256" key="3">
    <source>
        <dbReference type="ARBA" id="ARBA00011245"/>
    </source>
</evidence>
<dbReference type="GO" id="GO:0042276">
    <property type="term" value="P:error-prone translesion synthesis"/>
    <property type="evidence" value="ECO:0007669"/>
    <property type="project" value="TreeGrafter"/>
</dbReference>
<dbReference type="PANTHER" id="PTHR11076:SF33">
    <property type="entry name" value="DNA POLYMERASE KAPPA"/>
    <property type="match status" value="1"/>
</dbReference>
<dbReference type="Pfam" id="PF00817">
    <property type="entry name" value="IMS"/>
    <property type="match status" value="1"/>
</dbReference>
<dbReference type="CDD" id="cd03586">
    <property type="entry name" value="PolY_Pol_IV_kappa"/>
    <property type="match status" value="1"/>
</dbReference>
<feature type="active site" evidence="17">
    <location>
        <position position="147"/>
    </location>
</feature>
<dbReference type="SUPFAM" id="SSF100879">
    <property type="entry name" value="Lesion bypass DNA polymerase (Y-family), little finger domain"/>
    <property type="match status" value="1"/>
</dbReference>
<dbReference type="GO" id="GO:0009432">
    <property type="term" value="P:SOS response"/>
    <property type="evidence" value="ECO:0007669"/>
    <property type="project" value="TreeGrafter"/>
</dbReference>
<comment type="cofactor">
    <cofactor evidence="17">
        <name>Mg(2+)</name>
        <dbReference type="ChEBI" id="CHEBI:18420"/>
    </cofactor>
    <text evidence="17">Binds 2 magnesium ions per subunit.</text>
</comment>
<accession>A0A6A7XX56</accession>
<dbReference type="Gene3D" id="1.10.150.20">
    <property type="entry name" value="5' to 3' exonuclease, C-terminal subdomain"/>
    <property type="match status" value="1"/>
</dbReference>
<dbReference type="Gene3D" id="3.30.1490.100">
    <property type="entry name" value="DNA polymerase, Y-family, little finger domain"/>
    <property type="match status" value="1"/>
</dbReference>
<dbReference type="InterPro" id="IPR017961">
    <property type="entry name" value="DNA_pol_Y-fam_little_finger"/>
</dbReference>
<keyword evidence="11 17" id="KW-0460">Magnesium</keyword>
<evidence type="ECO:0000256" key="8">
    <source>
        <dbReference type="ARBA" id="ARBA00022705"/>
    </source>
</evidence>
<evidence type="ECO:0000256" key="2">
    <source>
        <dbReference type="ARBA" id="ARBA00010945"/>
    </source>
</evidence>
<evidence type="ECO:0000256" key="7">
    <source>
        <dbReference type="ARBA" id="ARBA00022695"/>
    </source>
</evidence>
<evidence type="ECO:0000256" key="4">
    <source>
        <dbReference type="ARBA" id="ARBA00022457"/>
    </source>
</evidence>
<dbReference type="GO" id="GO:0005829">
    <property type="term" value="C:cytosol"/>
    <property type="evidence" value="ECO:0007669"/>
    <property type="project" value="TreeGrafter"/>
</dbReference>
<dbReference type="NCBIfam" id="NF002751">
    <property type="entry name" value="PRK02794.1"/>
    <property type="match status" value="1"/>
</dbReference>
<dbReference type="PROSITE" id="PS50173">
    <property type="entry name" value="UMUC"/>
    <property type="match status" value="1"/>
</dbReference>
<dbReference type="AlphaFoldDB" id="A0A6A7XX56"/>
<keyword evidence="4 17" id="KW-0515">Mutator protein</keyword>
<evidence type="ECO:0000256" key="10">
    <source>
        <dbReference type="ARBA" id="ARBA00022763"/>
    </source>
</evidence>
<dbReference type="EMBL" id="VWNA01000001">
    <property type="protein sequence ID" value="MQT11130.1"/>
    <property type="molecule type" value="Genomic_DNA"/>
</dbReference>
<keyword evidence="20" id="KW-1185">Reference proteome</keyword>
<evidence type="ECO:0000256" key="6">
    <source>
        <dbReference type="ARBA" id="ARBA00022679"/>
    </source>
</evidence>
<evidence type="ECO:0000256" key="16">
    <source>
        <dbReference type="ARBA" id="ARBA00049244"/>
    </source>
</evidence>
<comment type="caution">
    <text evidence="19">The sequence shown here is derived from an EMBL/GenBank/DDBJ whole genome shotgun (WGS) entry which is preliminary data.</text>
</comment>
<keyword evidence="13 17" id="KW-0238">DNA-binding</keyword>
<evidence type="ECO:0000256" key="12">
    <source>
        <dbReference type="ARBA" id="ARBA00022932"/>
    </source>
</evidence>
<feature type="binding site" evidence="17">
    <location>
        <position position="53"/>
    </location>
    <ligand>
        <name>Mg(2+)</name>
        <dbReference type="ChEBI" id="CHEBI:18420"/>
    </ligand>
</feature>
<name>A0A6A7XX56_9HYPH</name>
<reference evidence="19 20" key="1">
    <citation type="submission" date="2019-09" db="EMBL/GenBank/DDBJ databases">
        <title>Segnochrobactrum spirostomi gen. nov., sp. nov., isolated from the ciliate Spirostomum cf. yagiui and description of a novel family, Segnochrobactraceae fam. nov. within the order Rhizobiales of the class Alphaproteobacteria.</title>
        <authorList>
            <person name="Akter S."/>
            <person name="Shazib S.U.A."/>
            <person name="Shin M.K."/>
        </authorList>
    </citation>
    <scope>NUCLEOTIDE SEQUENCE [LARGE SCALE GENOMIC DNA]</scope>
    <source>
        <strain evidence="19 20">Sp-1</strain>
    </source>
</reference>
<keyword evidence="5 17" id="KW-0963">Cytoplasm</keyword>
<dbReference type="GO" id="GO:0006281">
    <property type="term" value="P:DNA repair"/>
    <property type="evidence" value="ECO:0007669"/>
    <property type="project" value="UniProtKB-UniRule"/>
</dbReference>
<keyword evidence="14 17" id="KW-0234">DNA repair</keyword>
<comment type="subunit">
    <text evidence="3 17">Monomer.</text>
</comment>
<gene>
    <name evidence="17" type="primary">dinB</name>
    <name evidence="19" type="ORF">F0357_00235</name>
</gene>
<dbReference type="GO" id="GO:0003684">
    <property type="term" value="F:damaged DNA binding"/>
    <property type="evidence" value="ECO:0007669"/>
    <property type="project" value="InterPro"/>
</dbReference>
<feature type="binding site" evidence="17">
    <location>
        <position position="146"/>
    </location>
    <ligand>
        <name>Mg(2+)</name>
        <dbReference type="ChEBI" id="CHEBI:18420"/>
    </ligand>
</feature>
<dbReference type="PANTHER" id="PTHR11076">
    <property type="entry name" value="DNA REPAIR POLYMERASE UMUC / TRANSFERASE FAMILY MEMBER"/>
    <property type="match status" value="1"/>
</dbReference>
<dbReference type="RefSeq" id="WP_153477454.1">
    <property type="nucleotide sequence ID" value="NZ_VWNA01000001.1"/>
</dbReference>
<evidence type="ECO:0000256" key="11">
    <source>
        <dbReference type="ARBA" id="ARBA00022842"/>
    </source>
</evidence>
<dbReference type="InterPro" id="IPR022880">
    <property type="entry name" value="DNApol_IV"/>
</dbReference>
<dbReference type="SUPFAM" id="SSF56672">
    <property type="entry name" value="DNA/RNA polymerases"/>
    <property type="match status" value="1"/>
</dbReference>
<comment type="function">
    <text evidence="15 17">Poorly processive, error-prone DNA polymerase involved in untargeted mutagenesis. Copies undamaged DNA at stalled replication forks, which arise in vivo from mismatched or misaligned primer ends. These misaligned primers can be extended by PolIV. Exhibits no 3'-5' exonuclease (proofreading) activity. May be involved in translesional synthesis, in conjunction with the beta clamp from PolIII.</text>
</comment>
<dbReference type="InterPro" id="IPR050116">
    <property type="entry name" value="DNA_polymerase-Y"/>
</dbReference>
<evidence type="ECO:0000256" key="9">
    <source>
        <dbReference type="ARBA" id="ARBA00022723"/>
    </source>
</evidence>
<organism evidence="19 20">
    <name type="scientific">Segnochrobactrum spirostomi</name>
    <dbReference type="NCBI Taxonomy" id="2608987"/>
    <lineage>
        <taxon>Bacteria</taxon>
        <taxon>Pseudomonadati</taxon>
        <taxon>Pseudomonadota</taxon>
        <taxon>Alphaproteobacteria</taxon>
        <taxon>Hyphomicrobiales</taxon>
        <taxon>Segnochrobactraceae</taxon>
        <taxon>Segnochrobactrum</taxon>
    </lineage>
</organism>
<comment type="subcellular location">
    <subcellularLocation>
        <location evidence="1 17">Cytoplasm</location>
    </subcellularLocation>
</comment>
<keyword evidence="7 17" id="KW-0548">Nucleotidyltransferase</keyword>
<keyword evidence="6 17" id="KW-0808">Transferase</keyword>
<comment type="catalytic activity">
    <reaction evidence="16 17">
        <text>DNA(n) + a 2'-deoxyribonucleoside 5'-triphosphate = DNA(n+1) + diphosphate</text>
        <dbReference type="Rhea" id="RHEA:22508"/>
        <dbReference type="Rhea" id="RHEA-COMP:17339"/>
        <dbReference type="Rhea" id="RHEA-COMP:17340"/>
        <dbReference type="ChEBI" id="CHEBI:33019"/>
        <dbReference type="ChEBI" id="CHEBI:61560"/>
        <dbReference type="ChEBI" id="CHEBI:173112"/>
        <dbReference type="EC" id="2.7.7.7"/>
    </reaction>
</comment>
<evidence type="ECO:0000256" key="1">
    <source>
        <dbReference type="ARBA" id="ARBA00004496"/>
    </source>
</evidence>
<evidence type="ECO:0000256" key="13">
    <source>
        <dbReference type="ARBA" id="ARBA00023125"/>
    </source>
</evidence>
<feature type="site" description="Substrate discrimination" evidence="17">
    <location>
        <position position="58"/>
    </location>
</feature>
<evidence type="ECO:0000256" key="5">
    <source>
        <dbReference type="ARBA" id="ARBA00022490"/>
    </source>
</evidence>
<protein>
    <recommendedName>
        <fullName evidence="17">DNA polymerase IV</fullName>
        <shortName evidence="17">Pol IV</shortName>
        <ecNumber evidence="17">2.7.7.7</ecNumber>
    </recommendedName>
</protein>
<dbReference type="Gene3D" id="3.30.70.270">
    <property type="match status" value="1"/>
</dbReference>
<dbReference type="GO" id="GO:0006261">
    <property type="term" value="P:DNA-templated DNA replication"/>
    <property type="evidence" value="ECO:0007669"/>
    <property type="project" value="UniProtKB-UniRule"/>
</dbReference>
<dbReference type="Gene3D" id="3.40.1170.60">
    <property type="match status" value="1"/>
</dbReference>
<evidence type="ECO:0000313" key="20">
    <source>
        <dbReference type="Proteomes" id="UP000332515"/>
    </source>
</evidence>
<evidence type="ECO:0000256" key="14">
    <source>
        <dbReference type="ARBA" id="ARBA00023204"/>
    </source>
</evidence>
<keyword evidence="12 17" id="KW-0239">DNA-directed DNA polymerase</keyword>
<dbReference type="FunFam" id="3.40.1170.60:FF:000001">
    <property type="entry name" value="DNA polymerase IV"/>
    <property type="match status" value="1"/>
</dbReference>
<dbReference type="InterPro" id="IPR043502">
    <property type="entry name" value="DNA/RNA_pol_sf"/>
</dbReference>
<proteinExistence type="inferred from homology"/>
<dbReference type="InterPro" id="IPR036775">
    <property type="entry name" value="DNA_pol_Y-fam_lit_finger_sf"/>
</dbReference>
<dbReference type="GO" id="GO:0000287">
    <property type="term" value="F:magnesium ion binding"/>
    <property type="evidence" value="ECO:0007669"/>
    <property type="project" value="UniProtKB-UniRule"/>
</dbReference>
<keyword evidence="8 17" id="KW-0235">DNA replication</keyword>
<dbReference type="Pfam" id="PF14520">
    <property type="entry name" value="HHH_5"/>
    <property type="match status" value="1"/>
</dbReference>
<evidence type="ECO:0000313" key="19">
    <source>
        <dbReference type="EMBL" id="MQT11130.1"/>
    </source>
</evidence>
<comment type="similarity">
    <text evidence="2 17">Belongs to the DNA polymerase type-Y family.</text>
</comment>
<dbReference type="InterPro" id="IPR043128">
    <property type="entry name" value="Rev_trsase/Diguanyl_cyclase"/>
</dbReference>
<evidence type="ECO:0000259" key="18">
    <source>
        <dbReference type="PROSITE" id="PS50173"/>
    </source>
</evidence>
<dbReference type="EC" id="2.7.7.7" evidence="17"/>
<evidence type="ECO:0000256" key="17">
    <source>
        <dbReference type="HAMAP-Rule" id="MF_01113"/>
    </source>
</evidence>
<feature type="domain" description="UmuC" evidence="18">
    <location>
        <begin position="49"/>
        <end position="229"/>
    </location>
</feature>
<keyword evidence="10 17" id="KW-0227">DNA damage</keyword>
<sequence>MAPAGPHASLADAALCRDCLTRSPVLDRRCPHCGSPRRLRHPELDRLSIAHVDCDAFYATIEKRDDPSLRDKPVIIGGGRRGVVSTACYIARISGVRSAMPMFKARELCPDAVVIRPNMEKYSAVGRQVREMMLALTPLVEPISIDEAFLDLSGTEQLHRATPAETLARFAKAVENEIGITVSVGLSYAKFLAKIASDLDKPRGFSVIGRAEAVDFLAGQPPTMLPGVGKAAAARLAQAGLSSLGAIAAADPANLVRLVGAYGLKLHALARGIDERKVTPEGQRKSVGAETTFDTDVADRAHLSATLRVLSETVSRRLKAADLAGHTVTLKMKTPDFRLLTRARQIGDPTQLADRIHRAAIDLLAREPDRAYRLIGVTVSDLSAGATADPGDLVDVGQTKRAKAERAMDAIRDKFGRSAVEIGLTFGQSGRGRRD</sequence>
<dbReference type="GO" id="GO:0003887">
    <property type="term" value="F:DNA-directed DNA polymerase activity"/>
    <property type="evidence" value="ECO:0007669"/>
    <property type="project" value="UniProtKB-UniRule"/>
</dbReference>
<keyword evidence="9 17" id="KW-0479">Metal-binding</keyword>
<dbReference type="Pfam" id="PF11799">
    <property type="entry name" value="IMS_C"/>
    <property type="match status" value="1"/>
</dbReference>
<dbReference type="InterPro" id="IPR001126">
    <property type="entry name" value="UmuC"/>
</dbReference>
<dbReference type="Proteomes" id="UP000332515">
    <property type="component" value="Unassembled WGS sequence"/>
</dbReference>
<dbReference type="NCBIfam" id="NF002677">
    <property type="entry name" value="PRK02406.1"/>
    <property type="match status" value="1"/>
</dbReference>